<evidence type="ECO:0000313" key="1">
    <source>
        <dbReference type="EMBL" id="KAI4810918.1"/>
    </source>
</evidence>
<dbReference type="EMBL" id="CM043800">
    <property type="protein sequence ID" value="KAI4810918.1"/>
    <property type="molecule type" value="Genomic_DNA"/>
</dbReference>
<organism evidence="1 2">
    <name type="scientific">Chaenocephalus aceratus</name>
    <name type="common">Blackfin icefish</name>
    <name type="synonym">Chaenichthys aceratus</name>
    <dbReference type="NCBI Taxonomy" id="36190"/>
    <lineage>
        <taxon>Eukaryota</taxon>
        <taxon>Metazoa</taxon>
        <taxon>Chordata</taxon>
        <taxon>Craniata</taxon>
        <taxon>Vertebrata</taxon>
        <taxon>Euteleostomi</taxon>
        <taxon>Actinopterygii</taxon>
        <taxon>Neopterygii</taxon>
        <taxon>Teleostei</taxon>
        <taxon>Neoteleostei</taxon>
        <taxon>Acanthomorphata</taxon>
        <taxon>Eupercaria</taxon>
        <taxon>Perciformes</taxon>
        <taxon>Notothenioidei</taxon>
        <taxon>Channichthyidae</taxon>
        <taxon>Chaenocephalus</taxon>
    </lineage>
</organism>
<feature type="non-terminal residue" evidence="1">
    <location>
        <position position="1"/>
    </location>
</feature>
<evidence type="ECO:0000313" key="2">
    <source>
        <dbReference type="Proteomes" id="UP001057452"/>
    </source>
</evidence>
<keyword evidence="2" id="KW-1185">Reference proteome</keyword>
<sequence>LLGATPPPRLGAAGIHNPSSCHGSHPACLRGCELPALGLSISLLAINNVEHRHDKPQDSE</sequence>
<proteinExistence type="predicted"/>
<name>A0ACB9WCQ2_CHAAC</name>
<accession>A0ACB9WCQ2</accession>
<dbReference type="Proteomes" id="UP001057452">
    <property type="component" value="Chromosome 16"/>
</dbReference>
<comment type="caution">
    <text evidence="1">The sequence shown here is derived from an EMBL/GenBank/DDBJ whole genome shotgun (WGS) entry which is preliminary data.</text>
</comment>
<feature type="non-terminal residue" evidence="1">
    <location>
        <position position="60"/>
    </location>
</feature>
<reference evidence="1" key="1">
    <citation type="submission" date="2022-05" db="EMBL/GenBank/DDBJ databases">
        <title>Chromosome-level genome of Chaenocephalus aceratus.</title>
        <authorList>
            <person name="Park H."/>
        </authorList>
    </citation>
    <scope>NUCLEOTIDE SEQUENCE</scope>
    <source>
        <strain evidence="1">KU_202001</strain>
    </source>
</reference>
<protein>
    <submittedName>
        <fullName evidence="1">Uncharacterized protein</fullName>
    </submittedName>
</protein>
<gene>
    <name evidence="1" type="ORF">KUCAC02_013845</name>
</gene>